<evidence type="ECO:0000259" key="8">
    <source>
        <dbReference type="Pfam" id="PF04234"/>
    </source>
</evidence>
<dbReference type="InterPro" id="IPR014756">
    <property type="entry name" value="Ig_E-set"/>
</dbReference>
<keyword evidence="2" id="KW-0479">Metal-binding</keyword>
<protein>
    <recommendedName>
        <fullName evidence="8">CopC domain-containing protein</fullName>
    </recommendedName>
</protein>
<dbReference type="RefSeq" id="WP_236777468.1">
    <property type="nucleotide sequence ID" value="NZ_CP018863.1"/>
</dbReference>
<dbReference type="EMBL" id="FNKH01000002">
    <property type="protein sequence ID" value="SDQ61824.1"/>
    <property type="molecule type" value="Genomic_DNA"/>
</dbReference>
<dbReference type="PANTHER" id="PTHR34820:SF4">
    <property type="entry name" value="INNER MEMBRANE PROTEIN YEBZ"/>
    <property type="match status" value="1"/>
</dbReference>
<gene>
    <name evidence="9" type="ORF">SAMN04489742_1851</name>
</gene>
<evidence type="ECO:0000256" key="1">
    <source>
        <dbReference type="ARBA" id="ARBA00004196"/>
    </source>
</evidence>
<evidence type="ECO:0000313" key="10">
    <source>
        <dbReference type="Proteomes" id="UP000181917"/>
    </source>
</evidence>
<keyword evidence="6" id="KW-0812">Transmembrane</keyword>
<feature type="region of interest" description="Disordered" evidence="5">
    <location>
        <begin position="135"/>
        <end position="168"/>
    </location>
</feature>
<evidence type="ECO:0000256" key="7">
    <source>
        <dbReference type="SAM" id="SignalP"/>
    </source>
</evidence>
<evidence type="ECO:0000256" key="3">
    <source>
        <dbReference type="ARBA" id="ARBA00022729"/>
    </source>
</evidence>
<feature type="compositionally biased region" description="Low complexity" evidence="5">
    <location>
        <begin position="135"/>
        <end position="152"/>
    </location>
</feature>
<feature type="domain" description="CopC" evidence="8">
    <location>
        <begin position="35"/>
        <end position="128"/>
    </location>
</feature>
<feature type="chain" id="PRO_5010197967" description="CopC domain-containing protein" evidence="7">
    <location>
        <begin position="35"/>
        <end position="207"/>
    </location>
</feature>
<dbReference type="Gene3D" id="2.60.40.1220">
    <property type="match status" value="1"/>
</dbReference>
<evidence type="ECO:0000256" key="4">
    <source>
        <dbReference type="ARBA" id="ARBA00023008"/>
    </source>
</evidence>
<dbReference type="InterPro" id="IPR007348">
    <property type="entry name" value="CopC_dom"/>
</dbReference>
<dbReference type="GO" id="GO:0042597">
    <property type="term" value="C:periplasmic space"/>
    <property type="evidence" value="ECO:0007669"/>
    <property type="project" value="InterPro"/>
</dbReference>
<keyword evidence="10" id="KW-1185">Reference proteome</keyword>
<dbReference type="PANTHER" id="PTHR34820">
    <property type="entry name" value="INNER MEMBRANE PROTEIN YEBZ"/>
    <property type="match status" value="1"/>
</dbReference>
<evidence type="ECO:0000313" key="9">
    <source>
        <dbReference type="EMBL" id="SDQ61824.1"/>
    </source>
</evidence>
<dbReference type="AlphaFoldDB" id="A0A1H1CCB0"/>
<dbReference type="Pfam" id="PF04234">
    <property type="entry name" value="CopC"/>
    <property type="match status" value="1"/>
</dbReference>
<dbReference type="InterPro" id="IPR032694">
    <property type="entry name" value="CopC/D"/>
</dbReference>
<accession>A0A1H1CCB0</accession>
<dbReference type="GO" id="GO:0046688">
    <property type="term" value="P:response to copper ion"/>
    <property type="evidence" value="ECO:0007669"/>
    <property type="project" value="InterPro"/>
</dbReference>
<dbReference type="SUPFAM" id="SSF81296">
    <property type="entry name" value="E set domains"/>
    <property type="match status" value="1"/>
</dbReference>
<name>A0A1H1CCB0_9MICC</name>
<dbReference type="Proteomes" id="UP000181917">
    <property type="component" value="Unassembled WGS sequence"/>
</dbReference>
<dbReference type="GO" id="GO:0030313">
    <property type="term" value="C:cell envelope"/>
    <property type="evidence" value="ECO:0007669"/>
    <property type="project" value="UniProtKB-SubCell"/>
</dbReference>
<reference evidence="9 10" key="1">
    <citation type="submission" date="2016-10" db="EMBL/GenBank/DDBJ databases">
        <authorList>
            <person name="de Groot N.N."/>
        </authorList>
    </citation>
    <scope>NUCLEOTIDE SEQUENCE [LARGE SCALE GENOMIC DNA]</scope>
    <source>
        <strain evidence="9 10">DSM 20117</strain>
    </source>
</reference>
<sequence length="207" mass="20845">MKKLLLSASAAVRLVTAVLVAAAFVLFPAAGAQAHDELLSHTPEDGATVETMPEELTLTFSNVPVALGSVVQIQDSSGTNWADGEVQITDTEVSQPIRADAPAGEYSVVWRVVSSDAHPIEGNFTFTVESGAAGTEGASASAGAGTDAGAGTPEPIETQENPADAPAGVTVAGQTVPWSVLGMVAALVVLGVVIGVTAKRRLGKGGE</sequence>
<feature type="transmembrane region" description="Helical" evidence="6">
    <location>
        <begin position="178"/>
        <end position="198"/>
    </location>
</feature>
<keyword evidence="6" id="KW-0472">Membrane</keyword>
<keyword evidence="4" id="KW-0186">Copper</keyword>
<keyword evidence="3 7" id="KW-0732">Signal</keyword>
<evidence type="ECO:0000256" key="6">
    <source>
        <dbReference type="SAM" id="Phobius"/>
    </source>
</evidence>
<dbReference type="STRING" id="37928.SAMN04489742_1851"/>
<evidence type="ECO:0000256" key="2">
    <source>
        <dbReference type="ARBA" id="ARBA00022723"/>
    </source>
</evidence>
<comment type="subcellular location">
    <subcellularLocation>
        <location evidence="1">Cell envelope</location>
    </subcellularLocation>
</comment>
<dbReference type="GO" id="GO:0005886">
    <property type="term" value="C:plasma membrane"/>
    <property type="evidence" value="ECO:0007669"/>
    <property type="project" value="TreeGrafter"/>
</dbReference>
<dbReference type="GO" id="GO:0006825">
    <property type="term" value="P:copper ion transport"/>
    <property type="evidence" value="ECO:0007669"/>
    <property type="project" value="InterPro"/>
</dbReference>
<feature type="signal peptide" evidence="7">
    <location>
        <begin position="1"/>
        <end position="34"/>
    </location>
</feature>
<dbReference type="InterPro" id="IPR014755">
    <property type="entry name" value="Cu-Rt/internalin_Ig-like"/>
</dbReference>
<evidence type="ECO:0000256" key="5">
    <source>
        <dbReference type="SAM" id="MobiDB-lite"/>
    </source>
</evidence>
<proteinExistence type="predicted"/>
<dbReference type="GO" id="GO:0005507">
    <property type="term" value="F:copper ion binding"/>
    <property type="evidence" value="ECO:0007669"/>
    <property type="project" value="InterPro"/>
</dbReference>
<organism evidence="9 10">
    <name type="scientific">Crystallibacter crystallopoietes</name>
    <dbReference type="NCBI Taxonomy" id="37928"/>
    <lineage>
        <taxon>Bacteria</taxon>
        <taxon>Bacillati</taxon>
        <taxon>Actinomycetota</taxon>
        <taxon>Actinomycetes</taxon>
        <taxon>Micrococcales</taxon>
        <taxon>Micrococcaceae</taxon>
        <taxon>Crystallibacter</taxon>
    </lineage>
</organism>
<keyword evidence="6" id="KW-1133">Transmembrane helix</keyword>